<reference evidence="1" key="2">
    <citation type="journal article" date="2015" name="Data Brief">
        <title>Shoot transcriptome of the giant reed, Arundo donax.</title>
        <authorList>
            <person name="Barrero R.A."/>
            <person name="Guerrero F.D."/>
            <person name="Moolhuijzen P."/>
            <person name="Goolsby J.A."/>
            <person name="Tidwell J."/>
            <person name="Bellgard S.E."/>
            <person name="Bellgard M.I."/>
        </authorList>
    </citation>
    <scope>NUCLEOTIDE SEQUENCE</scope>
    <source>
        <tissue evidence="1">Shoot tissue taken approximately 20 cm above the soil surface</tissue>
    </source>
</reference>
<protein>
    <submittedName>
        <fullName evidence="1">Uncharacterized protein</fullName>
    </submittedName>
</protein>
<evidence type="ECO:0000313" key="1">
    <source>
        <dbReference type="EMBL" id="JAE26267.1"/>
    </source>
</evidence>
<dbReference type="EMBL" id="GBRH01171629">
    <property type="protein sequence ID" value="JAE26267.1"/>
    <property type="molecule type" value="Transcribed_RNA"/>
</dbReference>
<accession>A0A0A9GP59</accession>
<sequence>MIEQSSCWFYVICTKIGRGEMYTSSFDFAQVVYTQSICSSSTQLPPLLHSSFPTSFPPISIRKFKKGD</sequence>
<proteinExistence type="predicted"/>
<reference evidence="1" key="1">
    <citation type="submission" date="2014-09" db="EMBL/GenBank/DDBJ databases">
        <authorList>
            <person name="Magalhaes I.L.F."/>
            <person name="Oliveira U."/>
            <person name="Santos F.R."/>
            <person name="Vidigal T.H.D.A."/>
            <person name="Brescovit A.D."/>
            <person name="Santos A.J."/>
        </authorList>
    </citation>
    <scope>NUCLEOTIDE SEQUENCE</scope>
    <source>
        <tissue evidence="1">Shoot tissue taken approximately 20 cm above the soil surface</tissue>
    </source>
</reference>
<dbReference type="AlphaFoldDB" id="A0A0A9GP59"/>
<organism evidence="1">
    <name type="scientific">Arundo donax</name>
    <name type="common">Giant reed</name>
    <name type="synonym">Donax arundinaceus</name>
    <dbReference type="NCBI Taxonomy" id="35708"/>
    <lineage>
        <taxon>Eukaryota</taxon>
        <taxon>Viridiplantae</taxon>
        <taxon>Streptophyta</taxon>
        <taxon>Embryophyta</taxon>
        <taxon>Tracheophyta</taxon>
        <taxon>Spermatophyta</taxon>
        <taxon>Magnoliopsida</taxon>
        <taxon>Liliopsida</taxon>
        <taxon>Poales</taxon>
        <taxon>Poaceae</taxon>
        <taxon>PACMAD clade</taxon>
        <taxon>Arundinoideae</taxon>
        <taxon>Arundineae</taxon>
        <taxon>Arundo</taxon>
    </lineage>
</organism>
<name>A0A0A9GP59_ARUDO</name>